<protein>
    <submittedName>
        <fullName evidence="7">P-loop containing nucleoside triphosphate hydrolase protein</fullName>
    </submittedName>
</protein>
<proteinExistence type="inferred from homology"/>
<feature type="compositionally biased region" description="Polar residues" evidence="5">
    <location>
        <begin position="2139"/>
        <end position="2148"/>
    </location>
</feature>
<comment type="caution">
    <text evidence="7">The sequence shown here is derived from an EMBL/GenBank/DDBJ whole genome shotgun (WGS) entry which is preliminary data.</text>
</comment>
<keyword evidence="4" id="KW-0175">Coiled coil</keyword>
<gene>
    <name evidence="7" type="ORF">B0H17DRAFT_528568</name>
</gene>
<feature type="region of interest" description="Disordered" evidence="5">
    <location>
        <begin position="1205"/>
        <end position="1293"/>
    </location>
</feature>
<dbReference type="Gene3D" id="1.10.8.60">
    <property type="match status" value="2"/>
</dbReference>
<dbReference type="InterPro" id="IPR041627">
    <property type="entry name" value="AAA_lid_6"/>
</dbReference>
<dbReference type="InterPro" id="IPR027417">
    <property type="entry name" value="P-loop_NTPase"/>
</dbReference>
<feature type="compositionally biased region" description="Basic and acidic residues" evidence="5">
    <location>
        <begin position="2192"/>
        <end position="2206"/>
    </location>
</feature>
<dbReference type="PANTHER" id="PTHR43392">
    <property type="entry name" value="AAA-TYPE ATPASE FAMILY PROTEIN / ANKYRIN REPEAT FAMILY PROTEIN"/>
    <property type="match status" value="1"/>
</dbReference>
<dbReference type="PANTHER" id="PTHR43392:SF2">
    <property type="entry name" value="AAA-TYPE ATPASE FAMILY PROTEIN _ ANKYRIN REPEAT FAMILY PROTEIN"/>
    <property type="match status" value="1"/>
</dbReference>
<sequence length="2348" mass="262008">MPPRLDPARRNRLNKVLNDILRGTQKLTAQNNPHFLEAICIHPDAAACVNDIISLPAGLTSIQESMRFDLTTKFFNGRAADLITVLQAPSLSNIAGGSFIHQVIVKIVDPPIFWMQFTLAFKAGQLEDNAQRCFAWVLLHMITTASDLSNPYLDLARDSTVMDRIIASPSPETKALAQQITDFVEMRHTITFQGDLLPGGRHDNDFDDFRAISILPTADEITCTKSSFLRFSSELEDPETIDTRLSIYLDSQFRLLREDMLHEMKEELQIAQKQKKGRHRGMIMEGFELLGIHCGTDERRCKWGITLQCKKDLPFFDQVKPKERRAHLEKNSRRILKHQSLTCLIVDGEVVAFPTLNRDEDLLVKNPPVIVLQFEGDTSTSKALLCLKSAKDIKLIQIDTAVFAFEPVLKALQDMRSMPLSPELLFWTPDDILRNPSFSPTNIISALISNPRCDLKPLLNTPKSIILDGSQATSLLSALTQKVSLIQGPPGTGKSFIGALLAKALVNFTDSTVLVVTYTNHALDQFLEDLVAIGIPAHNMVRLGKANSQTESMSLSHPNQRVQFRRSKGDWTEIDTLKQRSEGLYFNLRTVFEQYKSSTLSNSVLLDFLEFEDPLFYDAFSVPPSRDSMTLIGKGGQAIQNDYLLHQWAQGRDAGVLKQHTSVLESADIWNMPSPARKSKLKAWKQAIMEEQVQQFVGIAQEYNETQSELVRKFNANTIAVLQSKRIIGCTTTAAAKYTESIQAASPGVLLVEEAGEILESHVLTALGQDTDQLILIGDHQQLRPKVNNYSLTVEKGDGFELNRSLFERLVLKGYPHQTLTQQHRMRPEISDLVRQLTYPQLIDARSTANRPTIRGLRDVIVFINHACPEDEIEVSDRRDMGSPSSKQNKFEVEMVLKIVKYLGQQGYGTGQLVVLTPYLGQLSLLKTSLAKENDPLLNDLDTYELSRAGLLPQGSTKTHNKPLRLATIDNYQGEESDIVIVSLTRSNPNHDIGFMFSPERLNVLLSRARNSLVMIGNAETFQRSRKGHALWTKLISMLEAQGHLYEGLPVKCEKHPDRTAVLSRPRDFETECPNGGCQEPCGVMLSCGLHRCPSKCHQMDDHSKMPCTHRITWQCEKGHDQSQECRQYRGLPSSCITCANEERKVKAKLKQQAEQLERKRQKEAEQLAHEERMAEYNAKIALEAQKLEDARLVQAREQALKQKQKDLEDAAARARQRPTLLQGFVSSTTSPKPPGPGPNSSNENSGPTVPPKTPQQGNTRSAPANAASGRGSSTGAPQSPSQEEWERQKRVEGASIDTIDSIMSMIGLEDVKSQVLKIKARIDVIKRQNTTVSDERFNIVLQGNPGTGKTTVARHYAKFLASVGVIPGTAFVETTGSRLSHEGVKGIQDHIAAVEKAGGGAIFVDEAYQLTSDYGQGKQVLDFLLGEMENKVGVIVFIFAGYKKELERFFEHNPGLVSRVPYNLHFADYTDDELLSILEQLIWKKFHGSMKIEDGPRGLYSRIAVRRLGRGRGSDGFGNARALHNLFGKVHERQAARLQKERKDGWLRSDDFLMTKEDLIGPDPALASTDSLAWKKLQALIGLDSVKETVRSLIDRIITNYQRELQELEPVSTSLNRVFLGSPGTGKTTVARLYGQILADLGLLSKGEVVLKNPADFLGAYIGHSEKNTKAILATTVGKVLVIDEAYMLFSGGKHGIGNESDSFKTAVIDTLVAEIQSIPGEDRAVLLLGYEDKMVEMFQNVNPGLSRRFAIENAFRFEDFTEPQLREILDGKLRDQDLKATDPAKIVALEVLGRARNRPNFGNAGDVENLLGQAKTRHAARHIGVPAQDRPVEIIFEPRDFDADFDRGDRASKNLAKLFEDIVGCDHIMEKLGDYQQIAIVAKERDMDPRTLIPTNFVFKGPPGTGKTTIARKMGQVYYDMGFLSTNEVIECSASDLVGQYIGHTGPKTKQLFEKALGKVLFVDEAYRLGEGRFAQEAIDELVGILTQPRFQSKVVVILAGYDQDMNRLMSVNTGLSSRFPEEIVFPNMDPDACLEVLNRELNKKTIVLKELDDNTSPEYTEMRQIIQKLSKLPSWGNARDMQTLFKEMTNKVMTGVANSLVKAFWKDAPLTLPARDAIKCMKTMLHDRRSRVSNVNILRTESVPQATPPELNTGYSPSPSMSAASSMGGRPPADTATSSPPANIQPNSPDHRANAPKVDDGTQRDAGVTDEIWQQLQIDKDAAKNASDMLEDAVEKAKQNLDEAIKQEKAHRVAVENPAGLSLATLQRHAKEKLRARLLLETRERMKRELEQKKQEAEQERKREIAAQTKLRSMGVCVQGFPWTRQTTGYRCAGGAHFVRDDQLR</sequence>
<dbReference type="GO" id="GO:0005524">
    <property type="term" value="F:ATP binding"/>
    <property type="evidence" value="ECO:0007669"/>
    <property type="project" value="UniProtKB-KW"/>
</dbReference>
<organism evidence="7 8">
    <name type="scientific">Mycena rosella</name>
    <name type="common">Pink bonnet</name>
    <name type="synonym">Agaricus rosellus</name>
    <dbReference type="NCBI Taxonomy" id="1033263"/>
    <lineage>
        <taxon>Eukaryota</taxon>
        <taxon>Fungi</taxon>
        <taxon>Dikarya</taxon>
        <taxon>Basidiomycota</taxon>
        <taxon>Agaricomycotina</taxon>
        <taxon>Agaricomycetes</taxon>
        <taxon>Agaricomycetidae</taxon>
        <taxon>Agaricales</taxon>
        <taxon>Marasmiineae</taxon>
        <taxon>Mycenaceae</taxon>
        <taxon>Mycena</taxon>
    </lineage>
</organism>
<comment type="similarity">
    <text evidence="1">Belongs to the CbxX/CfxQ family.</text>
</comment>
<dbReference type="FunFam" id="1.10.8.60:FF:000160">
    <property type="entry name" value="WGS project CABT00000000 data, contig 2.55"/>
    <property type="match status" value="1"/>
</dbReference>
<dbReference type="SUPFAM" id="SSF52540">
    <property type="entry name" value="P-loop containing nucleoside triphosphate hydrolases"/>
    <property type="match status" value="4"/>
</dbReference>
<dbReference type="InterPro" id="IPR041679">
    <property type="entry name" value="DNA2/NAM7-like_C"/>
</dbReference>
<dbReference type="Proteomes" id="UP001221757">
    <property type="component" value="Unassembled WGS sequence"/>
</dbReference>
<feature type="domain" description="AAA+ ATPase" evidence="6">
    <location>
        <begin position="1614"/>
        <end position="1757"/>
    </location>
</feature>
<dbReference type="InterPro" id="IPR041677">
    <property type="entry name" value="DNA2/NAM7_AAA_11"/>
</dbReference>
<dbReference type="FunFam" id="3.40.50.300:FF:001660">
    <property type="entry name" value="NF-X1 finger and helicase protein, putative"/>
    <property type="match status" value="1"/>
</dbReference>
<keyword evidence="8" id="KW-1185">Reference proteome</keyword>
<feature type="region of interest" description="Disordered" evidence="5">
    <location>
        <begin position="2139"/>
        <end position="2207"/>
    </location>
</feature>
<feature type="compositionally biased region" description="Low complexity" evidence="5">
    <location>
        <begin position="2159"/>
        <end position="2185"/>
    </location>
</feature>
<evidence type="ECO:0000313" key="8">
    <source>
        <dbReference type="Proteomes" id="UP001221757"/>
    </source>
</evidence>
<dbReference type="GO" id="GO:0016887">
    <property type="term" value="F:ATP hydrolysis activity"/>
    <property type="evidence" value="ECO:0007669"/>
    <property type="project" value="InterPro"/>
</dbReference>
<dbReference type="EMBL" id="JARKIE010000005">
    <property type="protein sequence ID" value="KAJ7707709.1"/>
    <property type="molecule type" value="Genomic_DNA"/>
</dbReference>
<dbReference type="InterPro" id="IPR000641">
    <property type="entry name" value="CbxX/CfxQ"/>
</dbReference>
<dbReference type="Pfam" id="PF13087">
    <property type="entry name" value="AAA_12"/>
    <property type="match status" value="1"/>
</dbReference>
<evidence type="ECO:0000256" key="4">
    <source>
        <dbReference type="SAM" id="Coils"/>
    </source>
</evidence>
<dbReference type="CDD" id="cd00009">
    <property type="entry name" value="AAA"/>
    <property type="match status" value="2"/>
</dbReference>
<dbReference type="GO" id="GO:0004386">
    <property type="term" value="F:helicase activity"/>
    <property type="evidence" value="ECO:0007669"/>
    <property type="project" value="InterPro"/>
</dbReference>
<dbReference type="InterPro" id="IPR003593">
    <property type="entry name" value="AAA+_ATPase"/>
</dbReference>
<feature type="domain" description="AAA+ ATPase" evidence="6">
    <location>
        <begin position="1336"/>
        <end position="1471"/>
    </location>
</feature>
<feature type="coiled-coil region" evidence="4">
    <location>
        <begin position="2223"/>
        <end position="2313"/>
    </location>
</feature>
<accession>A0AAD7GXZ8</accession>
<evidence type="ECO:0000256" key="3">
    <source>
        <dbReference type="ARBA" id="ARBA00022840"/>
    </source>
</evidence>
<name>A0AAD7GXZ8_MYCRO</name>
<evidence type="ECO:0000256" key="2">
    <source>
        <dbReference type="ARBA" id="ARBA00022741"/>
    </source>
</evidence>
<keyword evidence="3" id="KW-0067">ATP-binding</keyword>
<dbReference type="CDD" id="cd17936">
    <property type="entry name" value="EEXXEc_NFX1"/>
    <property type="match status" value="1"/>
</dbReference>
<keyword evidence="2" id="KW-0547">Nucleotide-binding</keyword>
<dbReference type="InterPro" id="IPR003959">
    <property type="entry name" value="ATPase_AAA_core"/>
</dbReference>
<dbReference type="Gene3D" id="3.40.50.300">
    <property type="entry name" value="P-loop containing nucleotide triphosphate hydrolases"/>
    <property type="match status" value="6"/>
</dbReference>
<evidence type="ECO:0000256" key="1">
    <source>
        <dbReference type="ARBA" id="ARBA00010378"/>
    </source>
</evidence>
<dbReference type="CDD" id="cd18808">
    <property type="entry name" value="SF1_C_Upf1"/>
    <property type="match status" value="1"/>
</dbReference>
<feature type="domain" description="AAA+ ATPase" evidence="6">
    <location>
        <begin position="480"/>
        <end position="901"/>
    </location>
</feature>
<dbReference type="CDD" id="cd06008">
    <property type="entry name" value="NF-X1-zinc-finger"/>
    <property type="match status" value="1"/>
</dbReference>
<reference evidence="7" key="1">
    <citation type="submission" date="2023-03" db="EMBL/GenBank/DDBJ databases">
        <title>Massive genome expansion in bonnet fungi (Mycena s.s.) driven by repeated elements and novel gene families across ecological guilds.</title>
        <authorList>
            <consortium name="Lawrence Berkeley National Laboratory"/>
            <person name="Harder C.B."/>
            <person name="Miyauchi S."/>
            <person name="Viragh M."/>
            <person name="Kuo A."/>
            <person name="Thoen E."/>
            <person name="Andreopoulos B."/>
            <person name="Lu D."/>
            <person name="Skrede I."/>
            <person name="Drula E."/>
            <person name="Henrissat B."/>
            <person name="Morin E."/>
            <person name="Kohler A."/>
            <person name="Barry K."/>
            <person name="LaButti K."/>
            <person name="Morin E."/>
            <person name="Salamov A."/>
            <person name="Lipzen A."/>
            <person name="Mereny Z."/>
            <person name="Hegedus B."/>
            <person name="Baldrian P."/>
            <person name="Stursova M."/>
            <person name="Weitz H."/>
            <person name="Taylor A."/>
            <person name="Grigoriev I.V."/>
            <person name="Nagy L.G."/>
            <person name="Martin F."/>
            <person name="Kauserud H."/>
        </authorList>
    </citation>
    <scope>NUCLEOTIDE SEQUENCE</scope>
    <source>
        <strain evidence="7">CBHHK067</strain>
    </source>
</reference>
<dbReference type="SMART" id="SM00382">
    <property type="entry name" value="AAA"/>
    <property type="match status" value="4"/>
</dbReference>
<dbReference type="Pfam" id="PF00004">
    <property type="entry name" value="AAA"/>
    <property type="match status" value="3"/>
</dbReference>
<evidence type="ECO:0000256" key="5">
    <source>
        <dbReference type="SAM" id="MobiDB-lite"/>
    </source>
</evidence>
<feature type="domain" description="AAA+ ATPase" evidence="6">
    <location>
        <begin position="1895"/>
        <end position="2032"/>
    </location>
</feature>
<dbReference type="Pfam" id="PF13086">
    <property type="entry name" value="AAA_11"/>
    <property type="match status" value="1"/>
</dbReference>
<feature type="compositionally biased region" description="Polar residues" evidence="5">
    <location>
        <begin position="1271"/>
        <end position="1283"/>
    </location>
</feature>
<evidence type="ECO:0000259" key="6">
    <source>
        <dbReference type="SMART" id="SM00382"/>
    </source>
</evidence>
<dbReference type="Pfam" id="PF17866">
    <property type="entry name" value="AAA_lid_6"/>
    <property type="match status" value="1"/>
</dbReference>
<dbReference type="FunFam" id="3.40.50.300:FF:000216">
    <property type="entry name" value="Type VII secretion ATPase EccA"/>
    <property type="match status" value="3"/>
</dbReference>
<dbReference type="InterPro" id="IPR050773">
    <property type="entry name" value="CbxX/CfxQ_RuBisCO_ESX"/>
</dbReference>
<dbReference type="PRINTS" id="PR00819">
    <property type="entry name" value="CBXCFQXSUPER"/>
</dbReference>
<evidence type="ECO:0000313" key="7">
    <source>
        <dbReference type="EMBL" id="KAJ7707709.1"/>
    </source>
</evidence>
<keyword evidence="7" id="KW-0378">Hydrolase</keyword>
<dbReference type="InterPro" id="IPR047187">
    <property type="entry name" value="SF1_C_Upf1"/>
</dbReference>
<feature type="compositionally biased region" description="Low complexity" evidence="5">
    <location>
        <begin position="1239"/>
        <end position="1248"/>
    </location>
</feature>